<dbReference type="ChiTaRS" id="TNFRSF21">
    <property type="organism name" value="human"/>
</dbReference>
<protein>
    <submittedName>
        <fullName evidence="1">Alternative protein TNFRSF21</fullName>
    </submittedName>
</protein>
<accession>L8E6S5</accession>
<organism evidence="1">
    <name type="scientific">Homo sapiens</name>
    <name type="common">Human</name>
    <dbReference type="NCBI Taxonomy" id="9606"/>
    <lineage>
        <taxon>Eukaryota</taxon>
        <taxon>Metazoa</taxon>
        <taxon>Chordata</taxon>
        <taxon>Craniata</taxon>
        <taxon>Vertebrata</taxon>
        <taxon>Euteleostomi</taxon>
        <taxon>Mammalia</taxon>
        <taxon>Eutheria</taxon>
        <taxon>Euarchontoglires</taxon>
        <taxon>Primates</taxon>
        <taxon>Haplorrhini</taxon>
        <taxon>Catarrhini</taxon>
        <taxon>Hominidae</taxon>
        <taxon>Homo</taxon>
    </lineage>
</organism>
<proteinExistence type="predicted"/>
<dbReference type="EMBL" id="HF583443">
    <property type="protein sequence ID" value="CCQ42940.1"/>
    <property type="molecule type" value="Genomic_DNA"/>
</dbReference>
<name>L8E6S5_HUMAN</name>
<dbReference type="AlphaFoldDB" id="L8E6S5"/>
<gene>
    <name evidence="1" type="primary">TNFRSF21</name>
</gene>
<sequence>MYLLMLSCQVPMQRWRGLPLCGWGLWVVVKDRYQKNAFKCTNLLINIRCLLKKKKKKKKK</sequence>
<evidence type="ECO:0000313" key="1">
    <source>
        <dbReference type="EMBL" id="CCQ42940.1"/>
    </source>
</evidence>
<reference evidence="1" key="1">
    <citation type="journal article" date="2013" name="PLoS ONE">
        <title>Direct detection of alternative open reading frames translation products in human significantly expands the proteome.</title>
        <authorList>
            <person name="Vanderperre B."/>
            <person name="Lucier J.-F."/>
            <person name="Motard J."/>
            <person name="Tremblay G."/>
            <person name="Vanderperre S."/>
            <person name="Wisztorski M."/>
            <person name="Salzet M."/>
            <person name="Boisvert F.-M."/>
            <person name="Roucou X."/>
        </authorList>
    </citation>
    <scope>NUCLEOTIDE SEQUENCE</scope>
</reference>
<dbReference type="PeptideAtlas" id="L8E6S5"/>
<dbReference type="OrthoDB" id="8933063at2759"/>